<dbReference type="InterPro" id="IPR057739">
    <property type="entry name" value="Glyco_hydro_29_N"/>
</dbReference>
<evidence type="ECO:0000313" key="8">
    <source>
        <dbReference type="EMBL" id="MBB3207626.1"/>
    </source>
</evidence>
<dbReference type="GO" id="GO:0006004">
    <property type="term" value="P:fucose metabolic process"/>
    <property type="evidence" value="ECO:0007669"/>
    <property type="project" value="TreeGrafter"/>
</dbReference>
<accession>A0A7W5DZV4</accession>
<dbReference type="PANTHER" id="PTHR10030:SF37">
    <property type="entry name" value="ALPHA-L-FUCOSIDASE-RELATED"/>
    <property type="match status" value="1"/>
</dbReference>
<dbReference type="GO" id="GO:0005764">
    <property type="term" value="C:lysosome"/>
    <property type="evidence" value="ECO:0007669"/>
    <property type="project" value="TreeGrafter"/>
</dbReference>
<dbReference type="EMBL" id="JACHXU010000011">
    <property type="protein sequence ID" value="MBB3207626.1"/>
    <property type="molecule type" value="Genomic_DNA"/>
</dbReference>
<protein>
    <recommendedName>
        <fullName evidence="2">alpha-L-fucosidase</fullName>
        <ecNumber evidence="2">3.2.1.51</ecNumber>
    </recommendedName>
</protein>
<reference evidence="8 9" key="1">
    <citation type="submission" date="2020-08" db="EMBL/GenBank/DDBJ databases">
        <title>Genomic Encyclopedia of Type Strains, Phase III (KMG-III): the genomes of soil and plant-associated and newly described type strains.</title>
        <authorList>
            <person name="Whitman W."/>
        </authorList>
    </citation>
    <scope>NUCLEOTIDE SEQUENCE [LARGE SCALE GENOMIC DNA]</scope>
    <source>
        <strain evidence="8 9">CECT 8075</strain>
    </source>
</reference>
<keyword evidence="3 6" id="KW-0732">Signal</keyword>
<evidence type="ECO:0000256" key="1">
    <source>
        <dbReference type="ARBA" id="ARBA00007951"/>
    </source>
</evidence>
<evidence type="ECO:0000256" key="4">
    <source>
        <dbReference type="ARBA" id="ARBA00022801"/>
    </source>
</evidence>
<comment type="caution">
    <text evidence="8">The sequence shown here is derived from an EMBL/GenBank/DDBJ whole genome shotgun (WGS) entry which is preliminary data.</text>
</comment>
<dbReference type="GO" id="GO:0004560">
    <property type="term" value="F:alpha-L-fucosidase activity"/>
    <property type="evidence" value="ECO:0007669"/>
    <property type="project" value="UniProtKB-EC"/>
</dbReference>
<dbReference type="InterPro" id="IPR008979">
    <property type="entry name" value="Galactose-bd-like_sf"/>
</dbReference>
<evidence type="ECO:0000259" key="7">
    <source>
        <dbReference type="Pfam" id="PF01120"/>
    </source>
</evidence>
<keyword evidence="4 8" id="KW-0378">Hydrolase</keyword>
<dbReference type="PANTHER" id="PTHR10030">
    <property type="entry name" value="ALPHA-L-FUCOSIDASE"/>
    <property type="match status" value="1"/>
</dbReference>
<evidence type="ECO:0000256" key="3">
    <source>
        <dbReference type="ARBA" id="ARBA00022729"/>
    </source>
</evidence>
<dbReference type="Gene3D" id="2.60.120.260">
    <property type="entry name" value="Galactose-binding domain-like"/>
    <property type="match status" value="1"/>
</dbReference>
<dbReference type="SMART" id="SM00812">
    <property type="entry name" value="Alpha_L_fucos"/>
    <property type="match status" value="1"/>
</dbReference>
<feature type="domain" description="Glycoside hydrolase family 29 N-terminal" evidence="7">
    <location>
        <begin position="34"/>
        <end position="322"/>
    </location>
</feature>
<dbReference type="GO" id="GO:0016139">
    <property type="term" value="P:glycoside catabolic process"/>
    <property type="evidence" value="ECO:0007669"/>
    <property type="project" value="TreeGrafter"/>
</dbReference>
<dbReference type="RefSeq" id="WP_246419903.1">
    <property type="nucleotide sequence ID" value="NZ_JACHXU010000011.1"/>
</dbReference>
<dbReference type="AlphaFoldDB" id="A0A7W5DZV4"/>
<dbReference type="SUPFAM" id="SSF49785">
    <property type="entry name" value="Galactose-binding domain-like"/>
    <property type="match status" value="1"/>
</dbReference>
<evidence type="ECO:0000313" key="9">
    <source>
        <dbReference type="Proteomes" id="UP000536179"/>
    </source>
</evidence>
<dbReference type="Pfam" id="PF01120">
    <property type="entry name" value="Alpha_L_fucos"/>
    <property type="match status" value="1"/>
</dbReference>
<dbReference type="InterPro" id="IPR000933">
    <property type="entry name" value="Glyco_hydro_29"/>
</dbReference>
<sequence length="500" mass="56686">MNTNAFGIRTLQISCMMLFCSLGGNAGAQELSKDALLDFVNTRYQAYFHYNMCTFKNVNEEKHSGRASGREPVEWWNPSGLDCEQWAQVCIDSKMSGGWLTSKHHGGFCLWDSKVTDYDVASSPVKTDVVGEFVKQFRKRGLKVGIYYSILDYHHGIDNGTVSKEKLDFIKAQLTELLTNYGPIDYMNFDGWSTWPTLPDFDDIHYRDLYETVKAIQPDCLIVSHTYESNLAHADVPFADAAGRSYPYHPEYLRPTAASDTSQGDWWWDDIERYRKPKTKEYLLKQLESYNSHNSVYVLNMSPGPNGRVDDNVATRLKEVAEAWDKADDRIAPGDDWGFQYDVSENLAFMKPAIQSSTQGPVIDFRARPRAEIAVDGVTESRGAMEQAAMTLKELNPWWEVDLEADHRIHKIEIYLQTDQEEYLVKDRRALSVSVRNAAGDVVWIKRFNASSDFYQSPSTITVPVDDHGKPVVGRTMRLKSIGETSLGVGEVIVRGGDRS</sequence>
<evidence type="ECO:0000256" key="6">
    <source>
        <dbReference type="SAM" id="SignalP"/>
    </source>
</evidence>
<comment type="similarity">
    <text evidence="1">Belongs to the glycosyl hydrolase 29 family.</text>
</comment>
<feature type="signal peptide" evidence="6">
    <location>
        <begin position="1"/>
        <end position="28"/>
    </location>
</feature>
<dbReference type="Proteomes" id="UP000536179">
    <property type="component" value="Unassembled WGS sequence"/>
</dbReference>
<keyword evidence="9" id="KW-1185">Reference proteome</keyword>
<evidence type="ECO:0000256" key="2">
    <source>
        <dbReference type="ARBA" id="ARBA00012662"/>
    </source>
</evidence>
<feature type="chain" id="PRO_5031315480" description="alpha-L-fucosidase" evidence="6">
    <location>
        <begin position="29"/>
        <end position="500"/>
    </location>
</feature>
<dbReference type="SUPFAM" id="SSF51445">
    <property type="entry name" value="(Trans)glycosidases"/>
    <property type="match status" value="1"/>
</dbReference>
<dbReference type="Gene3D" id="3.20.20.80">
    <property type="entry name" value="Glycosidases"/>
    <property type="match status" value="1"/>
</dbReference>
<gene>
    <name evidence="8" type="ORF">FHS27_003451</name>
</gene>
<dbReference type="Pfam" id="PF22633">
    <property type="entry name" value="F5_F8_type_C_2"/>
    <property type="match status" value="1"/>
</dbReference>
<dbReference type="InterPro" id="IPR017853">
    <property type="entry name" value="GH"/>
</dbReference>
<keyword evidence="5 8" id="KW-0326">Glycosidase</keyword>
<dbReference type="EC" id="3.2.1.51" evidence="2"/>
<name>A0A7W5DZV4_9BACT</name>
<evidence type="ECO:0000256" key="5">
    <source>
        <dbReference type="ARBA" id="ARBA00023295"/>
    </source>
</evidence>
<organism evidence="8 9">
    <name type="scientific">Aporhodopirellula rubra</name>
    <dbReference type="NCBI Taxonomy" id="980271"/>
    <lineage>
        <taxon>Bacteria</taxon>
        <taxon>Pseudomonadati</taxon>
        <taxon>Planctomycetota</taxon>
        <taxon>Planctomycetia</taxon>
        <taxon>Pirellulales</taxon>
        <taxon>Pirellulaceae</taxon>
        <taxon>Aporhodopirellula</taxon>
    </lineage>
</organism>
<proteinExistence type="inferred from homology"/>